<sequence>MNLPDLMELLQGPVTPAPIPLIPATVGWVVLGLWLVAVVGLVAIAWVRRYRRNAYRRQALAMLKELAKRAEDNPAGVAEAISTIVKSAALQAYPRTRVAALTGSDWAVFLRDTSNRDPLVSAAAGQLARAAYQPNSEPLQLLEPALRWVKVHRA</sequence>
<dbReference type="InterPro" id="IPR025489">
    <property type="entry name" value="DUF4381"/>
</dbReference>
<proteinExistence type="predicted"/>
<dbReference type="AlphaFoldDB" id="B8KRD1"/>
<feature type="transmembrane region" description="Helical" evidence="1">
    <location>
        <begin position="20"/>
        <end position="47"/>
    </location>
</feature>
<dbReference type="Proteomes" id="UP000004699">
    <property type="component" value="Unassembled WGS sequence"/>
</dbReference>
<evidence type="ECO:0008006" key="4">
    <source>
        <dbReference type="Google" id="ProtNLM"/>
    </source>
</evidence>
<dbReference type="eggNOG" id="ENOG50338HW">
    <property type="taxonomic scope" value="Bacteria"/>
</dbReference>
<evidence type="ECO:0000256" key="1">
    <source>
        <dbReference type="SAM" id="Phobius"/>
    </source>
</evidence>
<evidence type="ECO:0000313" key="3">
    <source>
        <dbReference type="Proteomes" id="UP000004699"/>
    </source>
</evidence>
<organism evidence="2 3">
    <name type="scientific">Luminiphilus syltensis NOR5-1B</name>
    <dbReference type="NCBI Taxonomy" id="565045"/>
    <lineage>
        <taxon>Bacteria</taxon>
        <taxon>Pseudomonadati</taxon>
        <taxon>Pseudomonadota</taxon>
        <taxon>Gammaproteobacteria</taxon>
        <taxon>Cellvibrionales</taxon>
        <taxon>Halieaceae</taxon>
        <taxon>Luminiphilus</taxon>
    </lineage>
</organism>
<keyword evidence="3" id="KW-1185">Reference proteome</keyword>
<protein>
    <recommendedName>
        <fullName evidence="4">DUF4381 domain-containing protein</fullName>
    </recommendedName>
</protein>
<dbReference type="EMBL" id="DS999411">
    <property type="protein sequence ID" value="EED35628.1"/>
    <property type="molecule type" value="Genomic_DNA"/>
</dbReference>
<gene>
    <name evidence="2" type="ORF">NOR51B_1574</name>
</gene>
<keyword evidence="1" id="KW-0472">Membrane</keyword>
<evidence type="ECO:0000313" key="2">
    <source>
        <dbReference type="EMBL" id="EED35628.1"/>
    </source>
</evidence>
<dbReference type="HOGENOM" id="CLU_113195_1_0_6"/>
<keyword evidence="1" id="KW-0812">Transmembrane</keyword>
<reference evidence="3" key="1">
    <citation type="journal article" date="2013" name="BMC Microbiol.">
        <title>Taxonomy and evolution of bacteriochlorophyll a-containing members of the OM60/NOR5 clade of marine gammaproteobacteria: description of Luminiphilus syltensis gen. nov., sp. nov., reclassification of Haliea rubra as Pseudohaliea rubra gen. nov., comb. nov., and emendation of Chromatocurvus halotolerans.</title>
        <authorList>
            <person name="Spring S."/>
            <person name="Riedel T."/>
            <person name="Sproer C."/>
            <person name="Yan S."/>
            <person name="Harder J."/>
            <person name="Fuchs B.M."/>
        </authorList>
    </citation>
    <scope>NUCLEOTIDE SEQUENCE [LARGE SCALE GENOMIC DNA]</scope>
    <source>
        <strain evidence="3">NOR51-B</strain>
    </source>
</reference>
<accession>B8KRD1</accession>
<keyword evidence="1" id="KW-1133">Transmembrane helix</keyword>
<name>B8KRD1_9GAMM</name>
<dbReference type="Pfam" id="PF14316">
    <property type="entry name" value="DUF4381"/>
    <property type="match status" value="1"/>
</dbReference>
<dbReference type="STRING" id="565045.NOR51B_1574"/>